<dbReference type="PANTHER" id="PTHR46641">
    <property type="entry name" value="FMRFAMIDE RECEPTOR-RELATED"/>
    <property type="match status" value="1"/>
</dbReference>
<proteinExistence type="predicted"/>
<reference evidence="7" key="1">
    <citation type="submission" date="2021-02" db="EMBL/GenBank/DDBJ databases">
        <authorList>
            <person name="Nowell W R."/>
        </authorList>
    </citation>
    <scope>NUCLEOTIDE SEQUENCE</scope>
</reference>
<name>A0A815I4T8_ADIRI</name>
<evidence type="ECO:0000259" key="6">
    <source>
        <dbReference type="PROSITE" id="PS50262"/>
    </source>
</evidence>
<evidence type="ECO:0000313" key="8">
    <source>
        <dbReference type="Proteomes" id="UP000663852"/>
    </source>
</evidence>
<feature type="transmembrane region" description="Helical" evidence="5">
    <location>
        <begin position="179"/>
        <end position="206"/>
    </location>
</feature>
<dbReference type="SUPFAM" id="SSF81321">
    <property type="entry name" value="Family A G protein-coupled receptor-like"/>
    <property type="match status" value="1"/>
</dbReference>
<dbReference type="PROSITE" id="PS50262">
    <property type="entry name" value="G_PROTEIN_RECEP_F1_2"/>
    <property type="match status" value="1"/>
</dbReference>
<keyword evidence="4 5" id="KW-0472">Membrane</keyword>
<evidence type="ECO:0000256" key="5">
    <source>
        <dbReference type="SAM" id="Phobius"/>
    </source>
</evidence>
<feature type="transmembrane region" description="Helical" evidence="5">
    <location>
        <begin position="279"/>
        <end position="304"/>
    </location>
</feature>
<keyword evidence="2 5" id="KW-0812">Transmembrane</keyword>
<feature type="transmembrane region" description="Helical" evidence="5">
    <location>
        <begin position="16"/>
        <end position="43"/>
    </location>
</feature>
<dbReference type="PANTHER" id="PTHR46641:SF2">
    <property type="entry name" value="FMRFAMIDE RECEPTOR"/>
    <property type="match status" value="1"/>
</dbReference>
<dbReference type="Pfam" id="PF00001">
    <property type="entry name" value="7tm_1"/>
    <property type="match status" value="1"/>
</dbReference>
<feature type="transmembrane region" description="Helical" evidence="5">
    <location>
        <begin position="55"/>
        <end position="78"/>
    </location>
</feature>
<comment type="subcellular location">
    <subcellularLocation>
        <location evidence="1">Membrane</location>
    </subcellularLocation>
</comment>
<dbReference type="PRINTS" id="PR00237">
    <property type="entry name" value="GPCRRHODOPSN"/>
</dbReference>
<dbReference type="Gene3D" id="1.20.1070.10">
    <property type="entry name" value="Rhodopsin 7-helix transmembrane proteins"/>
    <property type="match status" value="1"/>
</dbReference>
<dbReference type="InterPro" id="IPR017452">
    <property type="entry name" value="GPCR_Rhodpsn_7TM"/>
</dbReference>
<dbReference type="AlphaFoldDB" id="A0A815I4T8"/>
<dbReference type="Proteomes" id="UP000663852">
    <property type="component" value="Unassembled WGS sequence"/>
</dbReference>
<protein>
    <recommendedName>
        <fullName evidence="6">G-protein coupled receptors family 1 profile domain-containing protein</fullName>
    </recommendedName>
</protein>
<accession>A0A815I4T8</accession>
<dbReference type="InterPro" id="IPR052954">
    <property type="entry name" value="GPCR-Ligand_Int"/>
</dbReference>
<evidence type="ECO:0000256" key="1">
    <source>
        <dbReference type="ARBA" id="ARBA00004370"/>
    </source>
</evidence>
<evidence type="ECO:0000313" key="7">
    <source>
        <dbReference type="EMBL" id="CAF1361409.1"/>
    </source>
</evidence>
<feature type="transmembrane region" description="Helical" evidence="5">
    <location>
        <begin position="140"/>
        <end position="159"/>
    </location>
</feature>
<evidence type="ECO:0000256" key="2">
    <source>
        <dbReference type="ARBA" id="ARBA00022692"/>
    </source>
</evidence>
<evidence type="ECO:0000256" key="3">
    <source>
        <dbReference type="ARBA" id="ARBA00022989"/>
    </source>
</evidence>
<organism evidence="7 8">
    <name type="scientific">Adineta ricciae</name>
    <name type="common">Rotifer</name>
    <dbReference type="NCBI Taxonomy" id="249248"/>
    <lineage>
        <taxon>Eukaryota</taxon>
        <taxon>Metazoa</taxon>
        <taxon>Spiralia</taxon>
        <taxon>Gnathifera</taxon>
        <taxon>Rotifera</taxon>
        <taxon>Eurotatoria</taxon>
        <taxon>Bdelloidea</taxon>
        <taxon>Adinetida</taxon>
        <taxon>Adinetidae</taxon>
        <taxon>Adineta</taxon>
    </lineage>
</organism>
<sequence length="363" mass="42095">MTSNSASNLDEHLNQILFWIGHFILIIQMVFGTFGNLLNIIIFTRRALRNNSCSMYFLIVSISNLLEIYIVTLFNHISTSWNWIPANTNIVWCKINGFLTYPLIALGLWFIVLCSFDRYLTSSHNANIRKKSTLSLAKKMTFSTMLFFFIIFGHLGIIIRPFTIDDETYCTVLSSTYIIFYNILFVIVGNVLPIILMAIFGILTVLNIRKIHINVVPLQINNITSKRIHSKDQQLIRMLLFQVLITVLISIPYCCINMYQTFAQLLLRQHFSSSESAIIYFIDNLLAMIHLTNSVIGFYIYTLTGHKFREELKRCFQYGLKIIFTACYLPLKIQQALFSNKHQRRNHIHPIEQQQPVVLTTAV</sequence>
<gene>
    <name evidence="7" type="ORF">EDS130_LOCUS33841</name>
</gene>
<dbReference type="InterPro" id="IPR000276">
    <property type="entry name" value="GPCR_Rhodpsn"/>
</dbReference>
<dbReference type="EMBL" id="CAJNOJ010000275">
    <property type="protein sequence ID" value="CAF1361409.1"/>
    <property type="molecule type" value="Genomic_DNA"/>
</dbReference>
<keyword evidence="3 5" id="KW-1133">Transmembrane helix</keyword>
<comment type="caution">
    <text evidence="7">The sequence shown here is derived from an EMBL/GenBank/DDBJ whole genome shotgun (WGS) entry which is preliminary data.</text>
</comment>
<feature type="domain" description="G-protein coupled receptors family 1 profile" evidence="6">
    <location>
        <begin position="35"/>
        <end position="301"/>
    </location>
</feature>
<feature type="transmembrane region" description="Helical" evidence="5">
    <location>
        <begin position="98"/>
        <end position="120"/>
    </location>
</feature>
<feature type="transmembrane region" description="Helical" evidence="5">
    <location>
        <begin position="235"/>
        <end position="259"/>
    </location>
</feature>
<evidence type="ECO:0000256" key="4">
    <source>
        <dbReference type="ARBA" id="ARBA00023136"/>
    </source>
</evidence>
<dbReference type="GO" id="GO:0016020">
    <property type="term" value="C:membrane"/>
    <property type="evidence" value="ECO:0007669"/>
    <property type="project" value="UniProtKB-SubCell"/>
</dbReference>
<dbReference type="GO" id="GO:0004930">
    <property type="term" value="F:G protein-coupled receptor activity"/>
    <property type="evidence" value="ECO:0007669"/>
    <property type="project" value="InterPro"/>
</dbReference>